<gene>
    <name evidence="1" type="ORF">ACFOD7_11650</name>
</gene>
<protein>
    <submittedName>
        <fullName evidence="1">Uncharacterized protein</fullName>
    </submittedName>
</protein>
<comment type="caution">
    <text evidence="1">The sequence shown here is derived from an EMBL/GenBank/DDBJ whole genome shotgun (WGS) entry which is preliminary data.</text>
</comment>
<organism evidence="1 2">
    <name type="scientific">Paracoccus fontiphilus</name>
    <dbReference type="NCBI Taxonomy" id="1815556"/>
    <lineage>
        <taxon>Bacteria</taxon>
        <taxon>Pseudomonadati</taxon>
        <taxon>Pseudomonadota</taxon>
        <taxon>Alphaproteobacteria</taxon>
        <taxon>Rhodobacterales</taxon>
        <taxon>Paracoccaceae</taxon>
        <taxon>Paracoccus</taxon>
    </lineage>
</organism>
<reference evidence="2" key="1">
    <citation type="journal article" date="2019" name="Int. J. Syst. Evol. Microbiol.">
        <title>The Global Catalogue of Microorganisms (GCM) 10K type strain sequencing project: providing services to taxonomists for standard genome sequencing and annotation.</title>
        <authorList>
            <consortium name="The Broad Institute Genomics Platform"/>
            <consortium name="The Broad Institute Genome Sequencing Center for Infectious Disease"/>
            <person name="Wu L."/>
            <person name="Ma J."/>
        </authorList>
    </citation>
    <scope>NUCLEOTIDE SEQUENCE [LARGE SCALE GENOMIC DNA]</scope>
    <source>
        <strain evidence="2">KCTC 52239</strain>
    </source>
</reference>
<proteinExistence type="predicted"/>
<dbReference type="Proteomes" id="UP001595557">
    <property type="component" value="Unassembled WGS sequence"/>
</dbReference>
<accession>A0ABV7IDT9</accession>
<keyword evidence="2" id="KW-1185">Reference proteome</keyword>
<dbReference type="EMBL" id="JBHRTE010000046">
    <property type="protein sequence ID" value="MFC3168703.1"/>
    <property type="molecule type" value="Genomic_DNA"/>
</dbReference>
<name>A0ABV7IDT9_9RHOB</name>
<evidence type="ECO:0000313" key="1">
    <source>
        <dbReference type="EMBL" id="MFC3168703.1"/>
    </source>
</evidence>
<dbReference type="RefSeq" id="WP_207471103.1">
    <property type="nucleotide sequence ID" value="NZ_JAFNAW010000061.1"/>
</dbReference>
<sequence>MAQAALISEMASAGFGAMGAMAEARAQKAHAERNAFIGRTRAIQTDTAERAGLNDELSTIRATLAANGQRGGAFEIMRALRETRGRERRVEVANRMQEAADWRMQGRNALVKGRAEALTELPRFGLSLFKLSQLRPGGPNG</sequence>
<evidence type="ECO:0000313" key="2">
    <source>
        <dbReference type="Proteomes" id="UP001595557"/>
    </source>
</evidence>